<dbReference type="PATRIC" id="fig|1938.3.peg.3308"/>
<reference evidence="3 4" key="1">
    <citation type="submission" date="2015-06" db="EMBL/GenBank/DDBJ databases">
        <authorList>
            <person name="Ju K.-S."/>
            <person name="Doroghazi J.R."/>
            <person name="Metcalf W.W."/>
        </authorList>
    </citation>
    <scope>NUCLEOTIDE SEQUENCE [LARGE SCALE GENOMIC DNA]</scope>
    <source>
        <strain evidence="3 4">NRRL 3414</strain>
    </source>
</reference>
<gene>
    <name evidence="3" type="ORF">ACM01_01365</name>
</gene>
<sequence length="252" mass="26319">MDLGLTDRTVLVTGATRGIGRAVAHAMAAEGARVVVTYRRAKEAADLLVADLGGPDRALAVRYALDEPDSLDEAVSEAARWRGSVDVLVANAHQRAARRPPGTRFEDVPSAEWGASLSHNLAGTVRTAQQVLRGMRERGWGRIVLLSSHLATHGRSGQEVYGAGKAALHGLARSLAWETGPDGVLVNVVAPGLTLTEGVLEALPGAVREQERERTPTGRLSAPDAVAAAVVFLASGANANISGQVLHVDGGR</sequence>
<evidence type="ECO:0000256" key="2">
    <source>
        <dbReference type="ARBA" id="ARBA00023002"/>
    </source>
</evidence>
<dbReference type="PANTHER" id="PTHR42879:SF2">
    <property type="entry name" value="3-OXOACYL-[ACYL-CARRIER-PROTEIN] REDUCTASE FABG"/>
    <property type="match status" value="1"/>
</dbReference>
<dbReference type="FunFam" id="3.40.50.720:FF:000084">
    <property type="entry name" value="Short-chain dehydrogenase reductase"/>
    <property type="match status" value="1"/>
</dbReference>
<dbReference type="OrthoDB" id="286404at2"/>
<dbReference type="PRINTS" id="PR00080">
    <property type="entry name" value="SDRFAMILY"/>
</dbReference>
<comment type="caution">
    <text evidence="3">The sequence shown here is derived from an EMBL/GenBank/DDBJ whole genome shotgun (WGS) entry which is preliminary data.</text>
</comment>
<dbReference type="InterPro" id="IPR036291">
    <property type="entry name" value="NAD(P)-bd_dom_sf"/>
</dbReference>
<protein>
    <recommendedName>
        <fullName evidence="5">Short-chain dehydrogenase</fullName>
    </recommendedName>
</protein>
<accession>A0A0J7ZMX3</accession>
<keyword evidence="2" id="KW-0560">Oxidoreductase</keyword>
<evidence type="ECO:0000313" key="4">
    <source>
        <dbReference type="Proteomes" id="UP000037432"/>
    </source>
</evidence>
<dbReference type="InterPro" id="IPR050259">
    <property type="entry name" value="SDR"/>
</dbReference>
<proteinExistence type="inferred from homology"/>
<dbReference type="RefSeq" id="WP_048579099.1">
    <property type="nucleotide sequence ID" value="NZ_LFNT01000001.1"/>
</dbReference>
<dbReference type="Pfam" id="PF13561">
    <property type="entry name" value="adh_short_C2"/>
    <property type="match status" value="1"/>
</dbReference>
<evidence type="ECO:0008006" key="5">
    <source>
        <dbReference type="Google" id="ProtNLM"/>
    </source>
</evidence>
<dbReference type="PRINTS" id="PR00081">
    <property type="entry name" value="GDHRDH"/>
</dbReference>
<dbReference type="PROSITE" id="PS00061">
    <property type="entry name" value="ADH_SHORT"/>
    <property type="match status" value="1"/>
</dbReference>
<dbReference type="Proteomes" id="UP000037432">
    <property type="component" value="Unassembled WGS sequence"/>
</dbReference>
<dbReference type="GO" id="GO:0032787">
    <property type="term" value="P:monocarboxylic acid metabolic process"/>
    <property type="evidence" value="ECO:0007669"/>
    <property type="project" value="UniProtKB-ARBA"/>
</dbReference>
<evidence type="ECO:0000256" key="1">
    <source>
        <dbReference type="ARBA" id="ARBA00006484"/>
    </source>
</evidence>
<dbReference type="GO" id="GO:0016491">
    <property type="term" value="F:oxidoreductase activity"/>
    <property type="evidence" value="ECO:0007669"/>
    <property type="project" value="UniProtKB-KW"/>
</dbReference>
<dbReference type="InterPro" id="IPR020904">
    <property type="entry name" value="Sc_DH/Rdtase_CS"/>
</dbReference>
<evidence type="ECO:0000313" key="3">
    <source>
        <dbReference type="EMBL" id="KMS77309.1"/>
    </source>
</evidence>
<organism evidence="3 4">
    <name type="scientific">Streptomyces viridochromogenes</name>
    <dbReference type="NCBI Taxonomy" id="1938"/>
    <lineage>
        <taxon>Bacteria</taxon>
        <taxon>Bacillati</taxon>
        <taxon>Actinomycetota</taxon>
        <taxon>Actinomycetes</taxon>
        <taxon>Kitasatosporales</taxon>
        <taxon>Streptomycetaceae</taxon>
        <taxon>Streptomyces</taxon>
    </lineage>
</organism>
<dbReference type="PANTHER" id="PTHR42879">
    <property type="entry name" value="3-OXOACYL-(ACYL-CARRIER-PROTEIN) REDUCTASE"/>
    <property type="match status" value="1"/>
</dbReference>
<dbReference type="SUPFAM" id="SSF51735">
    <property type="entry name" value="NAD(P)-binding Rossmann-fold domains"/>
    <property type="match status" value="1"/>
</dbReference>
<name>A0A0J7ZMX3_STRVR</name>
<dbReference type="Gene3D" id="3.40.50.720">
    <property type="entry name" value="NAD(P)-binding Rossmann-like Domain"/>
    <property type="match status" value="1"/>
</dbReference>
<dbReference type="EMBL" id="LFNT01000001">
    <property type="protein sequence ID" value="KMS77309.1"/>
    <property type="molecule type" value="Genomic_DNA"/>
</dbReference>
<comment type="similarity">
    <text evidence="1">Belongs to the short-chain dehydrogenases/reductases (SDR) family.</text>
</comment>
<dbReference type="AlphaFoldDB" id="A0A0J7ZMX3"/>
<dbReference type="InterPro" id="IPR002347">
    <property type="entry name" value="SDR_fam"/>
</dbReference>